<sequence length="626" mass="69128">MIRGFLSDVLAKWKRFRWQGLVKVWAVFMVIALVLLVESLGLHYGATRFDITYLDRDKAIPAANAIAGEKATNLLVVDSSQEGVSDVEAMLDQILLDMKVPTTTVDVADENAEFPALNHYSTIVVAMPNLDCLGEHVLQIMQWAKKGGGVMFAMTPEKTGYLDVIGPQIGIESSTYEYVATEGITPSRDFMLGGGQTYTFSDPFKSSLSVALNDRAQVEAVSTNGRTPLVWRNAVESGTAVMCNIGIYGKVFRGFYASAFSLLGSAMAYPVINSAAFYLDDFPSPVPSGNGKYIKRDYNMNISEFYSQVWWPDLVRLAERYGIRFTGVMIENYGDDTKDDPVRQTDNTQFEYYGGLLLRQNGEIGYHGYNHQPLVLPNTHYGKEYAYVQWPNRKAIVASLQELIAFQKDVLPAATSSVYVPPSNILSQEARKIIGEDVPQIRAIASTYMPSDSSLPYIQEFGVAADGVVEAPRIVSGGMVGDTYMRLAAVSELNMHYVSTHFMHPDDLLDEDRGAKEGWETYRKGLEDYLDWLEQSAPSIRMQTGTECAAAVQRFSGLTVSMETTDTSWDLKLGNLTDQGWLMFRASNGTPGNVRGGSLTKMTGNLYLLKATSATVHIERKTGGVA</sequence>
<dbReference type="GO" id="GO:0005975">
    <property type="term" value="P:carbohydrate metabolic process"/>
    <property type="evidence" value="ECO:0007669"/>
    <property type="project" value="InterPro"/>
</dbReference>
<dbReference type="InterPro" id="IPR011330">
    <property type="entry name" value="Glyco_hydro/deAcase_b/a-brl"/>
</dbReference>
<protein>
    <submittedName>
        <fullName evidence="2">Membrane protein</fullName>
    </submittedName>
</protein>
<dbReference type="CDD" id="cd10924">
    <property type="entry name" value="CE4_COG4878"/>
    <property type="match status" value="1"/>
</dbReference>
<dbReference type="KEGG" id="bka:AH68_02240"/>
<dbReference type="SUPFAM" id="SSF88713">
    <property type="entry name" value="Glycoside hydrolase/deacetylase"/>
    <property type="match status" value="1"/>
</dbReference>
<evidence type="ECO:0000313" key="3">
    <source>
        <dbReference type="Proteomes" id="UP000030625"/>
    </source>
</evidence>
<organism evidence="2 3">
    <name type="scientific">Bifidobacterium catenulatum PV20-2</name>
    <dbReference type="NCBI Taxonomy" id="1447716"/>
    <lineage>
        <taxon>Bacteria</taxon>
        <taxon>Bacillati</taxon>
        <taxon>Actinomycetota</taxon>
        <taxon>Actinomycetes</taxon>
        <taxon>Bifidobacteriales</taxon>
        <taxon>Bifidobacteriaceae</taxon>
        <taxon>Bifidobacterium</taxon>
    </lineage>
</organism>
<keyword evidence="1" id="KW-0812">Transmembrane</keyword>
<dbReference type="AlphaFoldDB" id="A0A0A7I174"/>
<evidence type="ECO:0000256" key="1">
    <source>
        <dbReference type="SAM" id="Phobius"/>
    </source>
</evidence>
<dbReference type="InterPro" id="IPR018695">
    <property type="entry name" value="DUF2194"/>
</dbReference>
<keyword evidence="1" id="KW-1133">Transmembrane helix</keyword>
<dbReference type="RefSeq" id="WP_039197252.1">
    <property type="nucleotide sequence ID" value="NZ_CP007456.1"/>
</dbReference>
<proteinExistence type="predicted"/>
<dbReference type="OrthoDB" id="9761886at2"/>
<gene>
    <name evidence="2" type="ORF">AH68_02240</name>
</gene>
<keyword evidence="1" id="KW-0472">Membrane</keyword>
<dbReference type="Gene3D" id="3.20.20.370">
    <property type="entry name" value="Glycoside hydrolase/deacetylase"/>
    <property type="match status" value="1"/>
</dbReference>
<dbReference type="Pfam" id="PF09960">
    <property type="entry name" value="DUF2194"/>
    <property type="match status" value="2"/>
</dbReference>
<dbReference type="STRING" id="1447716.AH68_02240"/>
<dbReference type="EMBL" id="CP007456">
    <property type="protein sequence ID" value="AIZ14052.1"/>
    <property type="molecule type" value="Genomic_DNA"/>
</dbReference>
<dbReference type="Proteomes" id="UP000030625">
    <property type="component" value="Chromosome"/>
</dbReference>
<evidence type="ECO:0000313" key="2">
    <source>
        <dbReference type="EMBL" id="AIZ14052.1"/>
    </source>
</evidence>
<accession>A0A0A7I174</accession>
<dbReference type="HOGENOM" id="CLU_031111_0_0_11"/>
<name>A0A0A7I174_9BIFI</name>
<feature type="transmembrane region" description="Helical" evidence="1">
    <location>
        <begin position="21"/>
        <end position="44"/>
    </location>
</feature>
<reference evidence="2 3" key="1">
    <citation type="journal article" date="2015" name="Genome Announc.">
        <title>Complete and Assembled Genome Sequence of Bifidobacterium kashiwanohense PV20-2, Isolated from the Feces of an Anemic Kenyan Infant.</title>
        <authorList>
            <person name="Vazquez-Gutierrez P."/>
            <person name="Lacroix C."/>
            <person name="Chassard C."/>
            <person name="Klumpp J."/>
            <person name="Jans C."/>
            <person name="Stevens M.J."/>
        </authorList>
    </citation>
    <scope>NUCLEOTIDE SEQUENCE [LARGE SCALE GENOMIC DNA]</scope>
    <source>
        <strain evidence="2 3">PV20-2</strain>
    </source>
</reference>